<dbReference type="GO" id="GO:0005829">
    <property type="term" value="C:cytosol"/>
    <property type="evidence" value="ECO:0007669"/>
    <property type="project" value="TreeGrafter"/>
</dbReference>
<keyword evidence="2 4" id="KW-0418">Kinase</keyword>
<gene>
    <name evidence="4" type="ORF">ENJ89_03755</name>
</gene>
<name>A0A7V5PNC8_CALAY</name>
<organism evidence="4">
    <name type="scientific">Caldithrix abyssi</name>
    <dbReference type="NCBI Taxonomy" id="187145"/>
    <lineage>
        <taxon>Bacteria</taxon>
        <taxon>Pseudomonadati</taxon>
        <taxon>Calditrichota</taxon>
        <taxon>Calditrichia</taxon>
        <taxon>Calditrichales</taxon>
        <taxon>Calditrichaceae</taxon>
        <taxon>Caldithrix</taxon>
    </lineage>
</organism>
<dbReference type="InterPro" id="IPR029056">
    <property type="entry name" value="Ribokinase-like"/>
</dbReference>
<dbReference type="GO" id="GO:0016301">
    <property type="term" value="F:kinase activity"/>
    <property type="evidence" value="ECO:0007669"/>
    <property type="project" value="UniProtKB-KW"/>
</dbReference>
<dbReference type="InterPro" id="IPR002173">
    <property type="entry name" value="Carboh/pur_kinase_PfkB_CS"/>
</dbReference>
<dbReference type="Pfam" id="PF00294">
    <property type="entry name" value="PfkB"/>
    <property type="match status" value="1"/>
</dbReference>
<dbReference type="PROSITE" id="PS00584">
    <property type="entry name" value="PFKB_KINASES_2"/>
    <property type="match status" value="1"/>
</dbReference>
<comment type="caution">
    <text evidence="4">The sequence shown here is derived from an EMBL/GenBank/DDBJ whole genome shotgun (WGS) entry which is preliminary data.</text>
</comment>
<dbReference type="Proteomes" id="UP000886124">
    <property type="component" value="Unassembled WGS sequence"/>
</dbReference>
<dbReference type="Gene3D" id="3.40.1190.20">
    <property type="match status" value="1"/>
</dbReference>
<reference evidence="4" key="1">
    <citation type="journal article" date="2020" name="mSystems">
        <title>Genome- and Community-Level Interaction Insights into Carbon Utilization and Element Cycling Functions of Hydrothermarchaeota in Hydrothermal Sediment.</title>
        <authorList>
            <person name="Zhou Z."/>
            <person name="Liu Y."/>
            <person name="Xu W."/>
            <person name="Pan J."/>
            <person name="Luo Z.H."/>
            <person name="Li M."/>
        </authorList>
    </citation>
    <scope>NUCLEOTIDE SEQUENCE [LARGE SCALE GENOMIC DNA]</scope>
    <source>
        <strain evidence="4">HyVt-527</strain>
    </source>
</reference>
<dbReference type="PANTHER" id="PTHR10584">
    <property type="entry name" value="SUGAR KINASE"/>
    <property type="match status" value="1"/>
</dbReference>
<evidence type="ECO:0000259" key="3">
    <source>
        <dbReference type="Pfam" id="PF00294"/>
    </source>
</evidence>
<sequence>MSVLVVGSIAYDTVETPYGSVKDSPGGSALYFSAAASLFCPVKVVGVVGSDFDASRLSFLKKRGVNLDGLYVESGETFRWGGRYHRDMNHRDTLFTYLNVFENFQPKIPAQYKDSEFVFLANIDPSLQLQVLEQIHKPRLVVLDTMNFWISGKRATLESVIKRCDILILNDEEAKELSDETNLVVAINKISDTLGPKTIIVKKGEHGALLFDKGKFFFAPAYPLAKVTDPTGAGDSFAGGFLGFIAQAKNLRHTTLRKALIYGSAVASFNVEDFSFNRLVHLTRKELDERFEDFKKMTRF</sequence>
<keyword evidence="1" id="KW-0808">Transferase</keyword>
<evidence type="ECO:0000256" key="2">
    <source>
        <dbReference type="ARBA" id="ARBA00022777"/>
    </source>
</evidence>
<dbReference type="SUPFAM" id="SSF53613">
    <property type="entry name" value="Ribokinase-like"/>
    <property type="match status" value="1"/>
</dbReference>
<evidence type="ECO:0000313" key="4">
    <source>
        <dbReference type="EMBL" id="HHJ52286.1"/>
    </source>
</evidence>
<protein>
    <submittedName>
        <fullName evidence="4">Sugar kinase</fullName>
    </submittedName>
</protein>
<dbReference type="PANTHER" id="PTHR10584:SF166">
    <property type="entry name" value="RIBOKINASE"/>
    <property type="match status" value="1"/>
</dbReference>
<proteinExistence type="predicted"/>
<evidence type="ECO:0000256" key="1">
    <source>
        <dbReference type="ARBA" id="ARBA00022679"/>
    </source>
</evidence>
<accession>A0A7V5PNC8</accession>
<feature type="domain" description="Carbohydrate kinase PfkB" evidence="3">
    <location>
        <begin position="3"/>
        <end position="273"/>
    </location>
</feature>
<dbReference type="EMBL" id="DROD01000251">
    <property type="protein sequence ID" value="HHJ52286.1"/>
    <property type="molecule type" value="Genomic_DNA"/>
</dbReference>
<dbReference type="InterPro" id="IPR011611">
    <property type="entry name" value="PfkB_dom"/>
</dbReference>
<dbReference type="AlphaFoldDB" id="A0A7V5PNC8"/>